<dbReference type="Proteomes" id="UP000221250">
    <property type="component" value="Segment"/>
</dbReference>
<evidence type="ECO:0000313" key="1">
    <source>
        <dbReference type="EMBL" id="AQT28607.1"/>
    </source>
</evidence>
<evidence type="ECO:0000313" key="2">
    <source>
        <dbReference type="Proteomes" id="UP000221250"/>
    </source>
</evidence>
<name>A0A1S6L349_9CAUD</name>
<gene>
    <name evidence="1" type="ORF">YOLOSWAG_126</name>
</gene>
<organism evidence="1 2">
    <name type="scientific">Erwinia phage vB_EamM_Yoloswag</name>
    <dbReference type="NCBI Taxonomy" id="1958956"/>
    <lineage>
        <taxon>Viruses</taxon>
        <taxon>Duplodnaviria</taxon>
        <taxon>Heunggongvirae</taxon>
        <taxon>Uroviricota</taxon>
        <taxon>Caudoviricetes</taxon>
        <taxon>Yoloswagvirus</taxon>
        <taxon>Yoloswagvirus yoloswag</taxon>
    </lineage>
</organism>
<proteinExistence type="predicted"/>
<sequence>MANYLMPATGQSVIQAPAAGSKDSFIHVDDMYKIRIYNTAKTIQFTGYIPPDFSFSLASNWNAPFGDTSLGQMAQGLSGVNATSSNRYINAAQRGAQAIGNSAGAAEKALKFGGATSMFKVASAKLWTQPSYLQLDLPIFLDAYSDTKSEIVENLVKLLSLCAPTEALGGLLIAPGPSPVKQAANEAQTQYNNATGNSNGDTAASFDDPEAFTVDIGNFFTMKPAVVDSVSVNFDNVFEDVSGNPIRADFVLQVSSYFAVTRQDLQKWLKVSQTSISGA</sequence>
<protein>
    <submittedName>
        <fullName evidence="1">Uncharacterized protein</fullName>
    </submittedName>
</protein>
<dbReference type="EMBL" id="KY448244">
    <property type="protein sequence ID" value="AQT28607.1"/>
    <property type="molecule type" value="Genomic_DNA"/>
</dbReference>
<accession>A0A1S6L349</accession>
<reference evidence="1 2" key="1">
    <citation type="submission" date="2017-01" db="EMBL/GenBank/DDBJ databases">
        <authorList>
            <person name="Mah S.A."/>
            <person name="Swanson W.J."/>
            <person name="Moy G.W."/>
            <person name="Vacquier V.D."/>
        </authorList>
    </citation>
    <scope>NUCLEOTIDE SEQUENCE [LARGE SCALE GENOMIC DNA]</scope>
</reference>
<keyword evidence="2" id="KW-1185">Reference proteome</keyword>